<comment type="caution">
    <text evidence="3">The sequence shown here is derived from an EMBL/GenBank/DDBJ whole genome shotgun (WGS) entry which is preliminary data.</text>
</comment>
<dbReference type="RefSeq" id="WP_408976945.1">
    <property type="nucleotide sequence ID" value="NZ_JBJUVG010000002.1"/>
</dbReference>
<keyword evidence="2" id="KW-1133">Transmembrane helix</keyword>
<keyword evidence="4" id="KW-1185">Reference proteome</keyword>
<reference evidence="3 4" key="1">
    <citation type="journal article" date="2016" name="Int. J. Syst. Evol. Microbiol.">
        <title>Peptococcus simiae sp. nov., isolated from rhesus macaque faeces and emended description of the genus Peptococcus.</title>
        <authorList>
            <person name="Shkoporov A.N."/>
            <person name="Efimov B.A."/>
            <person name="Kondova I."/>
            <person name="Ouwerling B."/>
            <person name="Chaplin A.V."/>
            <person name="Shcherbakova V.A."/>
            <person name="Langermans J.A.M."/>
        </authorList>
    </citation>
    <scope>NUCLEOTIDE SEQUENCE [LARGE SCALE GENOMIC DNA]</scope>
    <source>
        <strain evidence="3 4">M108</strain>
    </source>
</reference>
<accession>A0ABW9GXT5</accession>
<organism evidence="3 4">
    <name type="scientific">Peptococcus simiae</name>
    <dbReference type="NCBI Taxonomy" id="1643805"/>
    <lineage>
        <taxon>Bacteria</taxon>
        <taxon>Bacillati</taxon>
        <taxon>Bacillota</taxon>
        <taxon>Clostridia</taxon>
        <taxon>Eubacteriales</taxon>
        <taxon>Peptococcaceae</taxon>
        <taxon>Peptococcus</taxon>
    </lineage>
</organism>
<keyword evidence="2" id="KW-0812">Transmembrane</keyword>
<evidence type="ECO:0000256" key="1">
    <source>
        <dbReference type="SAM" id="MobiDB-lite"/>
    </source>
</evidence>
<gene>
    <name evidence="3" type="ORF">ACKQTC_02745</name>
</gene>
<proteinExistence type="predicted"/>
<name>A0ABW9GXT5_9FIRM</name>
<feature type="compositionally biased region" description="Basic and acidic residues" evidence="1">
    <location>
        <begin position="96"/>
        <end position="110"/>
    </location>
</feature>
<sequence>MEQKPVEPWDLDDNDFDSTRLYDPQETLDQLNKTAPVEASRYSSQAEERPSVGHRPYSNYYERESSARAAQRLSRRWQDAKESVYTPKADQAPIAERPEPVQKESKEKEGSLFNRFSAKLGYGPEAQPASDDHVAAKAKKKARVSERKQAKQRHRQEGEAPNYRSLYAGIVILGIVIGVILGLLLVKPWSNGNPEPQPVATGVVAPVELAQAGE</sequence>
<keyword evidence="2" id="KW-0472">Membrane</keyword>
<feature type="transmembrane region" description="Helical" evidence="2">
    <location>
        <begin position="165"/>
        <end position="186"/>
    </location>
</feature>
<evidence type="ECO:0000313" key="3">
    <source>
        <dbReference type="EMBL" id="MFM9413285.1"/>
    </source>
</evidence>
<evidence type="ECO:0000313" key="4">
    <source>
        <dbReference type="Proteomes" id="UP001631949"/>
    </source>
</evidence>
<protein>
    <submittedName>
        <fullName evidence="3">Uncharacterized protein</fullName>
    </submittedName>
</protein>
<evidence type="ECO:0000256" key="2">
    <source>
        <dbReference type="SAM" id="Phobius"/>
    </source>
</evidence>
<dbReference type="EMBL" id="JBJUVG010000002">
    <property type="protein sequence ID" value="MFM9413285.1"/>
    <property type="molecule type" value="Genomic_DNA"/>
</dbReference>
<feature type="region of interest" description="Disordered" evidence="1">
    <location>
        <begin position="1"/>
        <end position="158"/>
    </location>
</feature>
<dbReference type="Proteomes" id="UP001631949">
    <property type="component" value="Unassembled WGS sequence"/>
</dbReference>